<keyword evidence="9" id="KW-0325">Glycoprotein</keyword>
<dbReference type="Pfam" id="PF10149">
    <property type="entry name" value="TM231"/>
    <property type="match status" value="1"/>
</dbReference>
<keyword evidence="13" id="KW-1185">Reference proteome</keyword>
<evidence type="ECO:0000256" key="5">
    <source>
        <dbReference type="ARBA" id="ARBA00022692"/>
    </source>
</evidence>
<keyword evidence="4" id="KW-1003">Cell membrane</keyword>
<evidence type="ECO:0000313" key="12">
    <source>
        <dbReference type="EMBL" id="OAD56415.1"/>
    </source>
</evidence>
<evidence type="ECO:0000256" key="2">
    <source>
        <dbReference type="ARBA" id="ARBA00009082"/>
    </source>
</evidence>
<comment type="function">
    <text evidence="11">Transmembrane component of the tectonic-like complex, a complex localized at the transition zone of primary cilia and acting as a barrier that prevents diffusion of transmembrane proteins between the cilia and plasma membranes. Required for ciliogenesis and sonic hedgehog/SHH signaling.</text>
</comment>
<dbReference type="GO" id="GO:0060170">
    <property type="term" value="C:ciliary membrane"/>
    <property type="evidence" value="ECO:0007669"/>
    <property type="project" value="UniProtKB-SubCell"/>
</dbReference>
<evidence type="ECO:0000256" key="6">
    <source>
        <dbReference type="ARBA" id="ARBA00022989"/>
    </source>
</evidence>
<proteinExistence type="inferred from homology"/>
<name>A0A310SMM7_9HYME</name>
<dbReference type="GO" id="GO:0035869">
    <property type="term" value="C:ciliary transition zone"/>
    <property type="evidence" value="ECO:0007669"/>
    <property type="project" value="TreeGrafter"/>
</dbReference>
<evidence type="ECO:0000256" key="3">
    <source>
        <dbReference type="ARBA" id="ARBA00015087"/>
    </source>
</evidence>
<evidence type="ECO:0000256" key="4">
    <source>
        <dbReference type="ARBA" id="ARBA00022475"/>
    </source>
</evidence>
<dbReference type="PANTHER" id="PTHR14605:SF1">
    <property type="entry name" value="TRANSMEMBRANE PROTEIN 231"/>
    <property type="match status" value="1"/>
</dbReference>
<keyword evidence="7" id="KW-0969">Cilium</keyword>
<evidence type="ECO:0000256" key="11">
    <source>
        <dbReference type="ARBA" id="ARBA00024803"/>
    </source>
</evidence>
<dbReference type="PANTHER" id="PTHR14605">
    <property type="entry name" value="CHST5 PROTEIN"/>
    <property type="match status" value="1"/>
</dbReference>
<feature type="non-terminal residue" evidence="12">
    <location>
        <position position="1"/>
    </location>
</feature>
<evidence type="ECO:0000256" key="1">
    <source>
        <dbReference type="ARBA" id="ARBA00004272"/>
    </source>
</evidence>
<dbReference type="AlphaFoldDB" id="A0A310SMM7"/>
<organism evidence="12 13">
    <name type="scientific">Eufriesea mexicana</name>
    <dbReference type="NCBI Taxonomy" id="516756"/>
    <lineage>
        <taxon>Eukaryota</taxon>
        <taxon>Metazoa</taxon>
        <taxon>Ecdysozoa</taxon>
        <taxon>Arthropoda</taxon>
        <taxon>Hexapoda</taxon>
        <taxon>Insecta</taxon>
        <taxon>Pterygota</taxon>
        <taxon>Neoptera</taxon>
        <taxon>Endopterygota</taxon>
        <taxon>Hymenoptera</taxon>
        <taxon>Apocrita</taxon>
        <taxon>Aculeata</taxon>
        <taxon>Apoidea</taxon>
        <taxon>Anthophila</taxon>
        <taxon>Apidae</taxon>
        <taxon>Eufriesea</taxon>
    </lineage>
</organism>
<keyword evidence="10" id="KW-0966">Cell projection</keyword>
<dbReference type="InterPro" id="IPR019306">
    <property type="entry name" value="TMEM231"/>
</dbReference>
<dbReference type="EMBL" id="KQ761976">
    <property type="protein sequence ID" value="OAD56415.1"/>
    <property type="molecule type" value="Genomic_DNA"/>
</dbReference>
<comment type="subcellular location">
    <subcellularLocation>
        <location evidence="1">Cell projection</location>
        <location evidence="1">Cilium membrane</location>
        <topology evidence="1">Multi-pass membrane protein</topology>
    </subcellularLocation>
</comment>
<comment type="similarity">
    <text evidence="2">Belongs to the TMEM231 family.</text>
</comment>
<protein>
    <recommendedName>
        <fullName evidence="3">Transmembrane protein 231</fullName>
    </recommendedName>
</protein>
<dbReference type="Proteomes" id="UP000250275">
    <property type="component" value="Unassembled WGS sequence"/>
</dbReference>
<evidence type="ECO:0000313" key="13">
    <source>
        <dbReference type="Proteomes" id="UP000250275"/>
    </source>
</evidence>
<evidence type="ECO:0000256" key="7">
    <source>
        <dbReference type="ARBA" id="ARBA00023069"/>
    </source>
</evidence>
<evidence type="ECO:0000256" key="8">
    <source>
        <dbReference type="ARBA" id="ARBA00023136"/>
    </source>
</evidence>
<dbReference type="GO" id="GO:0060271">
    <property type="term" value="P:cilium assembly"/>
    <property type="evidence" value="ECO:0007669"/>
    <property type="project" value="TreeGrafter"/>
</dbReference>
<accession>A0A310SMM7</accession>
<dbReference type="OrthoDB" id="109543at2759"/>
<gene>
    <name evidence="12" type="ORF">WN48_03419</name>
</gene>
<feature type="non-terminal residue" evidence="12">
    <location>
        <position position="185"/>
    </location>
</feature>
<dbReference type="GO" id="GO:0032880">
    <property type="term" value="P:regulation of protein localization"/>
    <property type="evidence" value="ECO:0007669"/>
    <property type="project" value="TreeGrafter"/>
</dbReference>
<evidence type="ECO:0000256" key="9">
    <source>
        <dbReference type="ARBA" id="ARBA00023180"/>
    </source>
</evidence>
<evidence type="ECO:0000256" key="10">
    <source>
        <dbReference type="ARBA" id="ARBA00023273"/>
    </source>
</evidence>
<keyword evidence="5" id="KW-0812">Transmembrane</keyword>
<keyword evidence="6" id="KW-1133">Transmembrane helix</keyword>
<reference evidence="12 13" key="1">
    <citation type="submission" date="2015-07" db="EMBL/GenBank/DDBJ databases">
        <title>The genome of Eufriesea mexicana.</title>
        <authorList>
            <person name="Pan H."/>
            <person name="Kapheim K."/>
        </authorList>
    </citation>
    <scope>NUCLEOTIDE SEQUENCE [LARGE SCALE GENOMIC DNA]</scope>
    <source>
        <strain evidence="12">0111107269</strain>
        <tissue evidence="12">Whole body</tissue>
    </source>
</reference>
<sequence length="185" mass="22060">FLGFLLKNCILMEEPDVSFNYKYLLLANRDYNINPIVCSTFKTYKNNEIEDNCILVKVLFLCYFKHINKNYYTNVREIDTNIDGKKDILKFEVHFYTDKPIKSLKLLLFFNFHLKQLFEATIESIAIFTHTINEEVQKIQFYGDLILQQKGLLTSEGLYEMYNHSIELADYSIDELLRQNFDRKC</sequence>
<keyword evidence="8" id="KW-0472">Membrane</keyword>